<proteinExistence type="predicted"/>
<dbReference type="Proteomes" id="UP000014073">
    <property type="component" value="Unassembled WGS sequence"/>
</dbReference>
<dbReference type="HOGENOM" id="CLU_3164531_0_0_10"/>
<sequence>MSVAKHPCEPCFQPSLHIVSLLLLKKSAAKVSPFDHFTKKQKEKLCF</sequence>
<protein>
    <submittedName>
        <fullName evidence="1">Uncharacterized protein</fullName>
    </submittedName>
</protein>
<evidence type="ECO:0000313" key="1">
    <source>
        <dbReference type="EMBL" id="EEF76196.1"/>
    </source>
</evidence>
<comment type="caution">
    <text evidence="1">The sequence shown here is derived from an EMBL/GenBank/DDBJ whole genome shotgun (WGS) entry which is preliminary data.</text>
</comment>
<keyword evidence="2" id="KW-1185">Reference proteome</keyword>
<accession>S0FCS6</accession>
<organism evidence="1 2">
    <name type="scientific">Phocaeicola coprophilus DSM 18228 = JCM 13818</name>
    <dbReference type="NCBI Taxonomy" id="547042"/>
    <lineage>
        <taxon>Bacteria</taxon>
        <taxon>Pseudomonadati</taxon>
        <taxon>Bacteroidota</taxon>
        <taxon>Bacteroidia</taxon>
        <taxon>Bacteroidales</taxon>
        <taxon>Bacteroidaceae</taxon>
        <taxon>Phocaeicola</taxon>
    </lineage>
</organism>
<dbReference type="EMBL" id="ACBW01000120">
    <property type="protein sequence ID" value="EEF76196.1"/>
    <property type="molecule type" value="Genomic_DNA"/>
</dbReference>
<evidence type="ECO:0000313" key="2">
    <source>
        <dbReference type="Proteomes" id="UP000014073"/>
    </source>
</evidence>
<dbReference type="AlphaFoldDB" id="S0FCS6"/>
<gene>
    <name evidence="1" type="ORF">BACCOPRO_01693</name>
</gene>
<dbReference type="STRING" id="547042.BACCOPRO_01693"/>
<name>S0FCS6_9BACT</name>
<reference evidence="1 2" key="1">
    <citation type="submission" date="2008-12" db="EMBL/GenBank/DDBJ databases">
        <authorList>
            <person name="Fulton L."/>
            <person name="Clifton S."/>
            <person name="Fulton B."/>
            <person name="Xu J."/>
            <person name="Minx P."/>
            <person name="Pepin K.H."/>
            <person name="Johnson M."/>
            <person name="Bhonagiri V."/>
            <person name="Nash W.E."/>
            <person name="Mardis E.R."/>
            <person name="Wilson R.K."/>
        </authorList>
    </citation>
    <scope>NUCLEOTIDE SEQUENCE [LARGE SCALE GENOMIC DNA]</scope>
    <source>
        <strain evidence="1 2">DSM 18228</strain>
    </source>
</reference>